<keyword evidence="8" id="KW-1185">Reference proteome</keyword>
<dbReference type="GO" id="GO:0003990">
    <property type="term" value="F:acetylcholinesterase activity"/>
    <property type="evidence" value="ECO:0007669"/>
    <property type="project" value="TreeGrafter"/>
</dbReference>
<accession>A0A9D4PEC0</accession>
<keyword evidence="2" id="KW-0719">Serine esterase</keyword>
<feature type="region of interest" description="Disordered" evidence="5">
    <location>
        <begin position="352"/>
        <end position="373"/>
    </location>
</feature>
<dbReference type="GO" id="GO:0005886">
    <property type="term" value="C:plasma membrane"/>
    <property type="evidence" value="ECO:0007669"/>
    <property type="project" value="TreeGrafter"/>
</dbReference>
<dbReference type="Gene3D" id="3.40.50.1820">
    <property type="entry name" value="alpha/beta hydrolase"/>
    <property type="match status" value="1"/>
</dbReference>
<gene>
    <name evidence="7" type="ORF">HPB52_017633</name>
</gene>
<dbReference type="GO" id="GO:0005615">
    <property type="term" value="C:extracellular space"/>
    <property type="evidence" value="ECO:0007669"/>
    <property type="project" value="TreeGrafter"/>
</dbReference>
<feature type="compositionally biased region" description="Polar residues" evidence="5">
    <location>
        <begin position="16"/>
        <end position="26"/>
    </location>
</feature>
<dbReference type="EMBL" id="JABSTV010001255">
    <property type="protein sequence ID" value="KAH7936070.1"/>
    <property type="molecule type" value="Genomic_DNA"/>
</dbReference>
<feature type="compositionally biased region" description="Polar residues" evidence="5">
    <location>
        <begin position="186"/>
        <end position="201"/>
    </location>
</feature>
<evidence type="ECO:0000313" key="8">
    <source>
        <dbReference type="Proteomes" id="UP000821837"/>
    </source>
</evidence>
<organism evidence="7 8">
    <name type="scientific">Rhipicephalus sanguineus</name>
    <name type="common">Brown dog tick</name>
    <name type="synonym">Ixodes sanguineus</name>
    <dbReference type="NCBI Taxonomy" id="34632"/>
    <lineage>
        <taxon>Eukaryota</taxon>
        <taxon>Metazoa</taxon>
        <taxon>Ecdysozoa</taxon>
        <taxon>Arthropoda</taxon>
        <taxon>Chelicerata</taxon>
        <taxon>Arachnida</taxon>
        <taxon>Acari</taxon>
        <taxon>Parasitiformes</taxon>
        <taxon>Ixodida</taxon>
        <taxon>Ixodoidea</taxon>
        <taxon>Ixodidae</taxon>
        <taxon>Rhipicephalinae</taxon>
        <taxon>Rhipicephalus</taxon>
        <taxon>Rhipicephalus</taxon>
    </lineage>
</organism>
<comment type="similarity">
    <text evidence="1">Belongs to the type-B carboxylesterase/lipase family.</text>
</comment>
<dbReference type="AlphaFoldDB" id="A0A9D4PEC0"/>
<name>A0A9D4PEC0_RHISA</name>
<dbReference type="Pfam" id="PF00135">
    <property type="entry name" value="COesterase"/>
    <property type="match status" value="1"/>
</dbReference>
<evidence type="ECO:0000256" key="5">
    <source>
        <dbReference type="SAM" id="MobiDB-lite"/>
    </source>
</evidence>
<dbReference type="GO" id="GO:0019695">
    <property type="term" value="P:choline metabolic process"/>
    <property type="evidence" value="ECO:0007669"/>
    <property type="project" value="TreeGrafter"/>
</dbReference>
<dbReference type="SUPFAM" id="SSF53474">
    <property type="entry name" value="alpha/beta-Hydrolases"/>
    <property type="match status" value="1"/>
</dbReference>
<keyword evidence="4" id="KW-0325">Glycoprotein</keyword>
<evidence type="ECO:0000256" key="3">
    <source>
        <dbReference type="ARBA" id="ARBA00022801"/>
    </source>
</evidence>
<feature type="compositionally biased region" description="Basic and acidic residues" evidence="5">
    <location>
        <begin position="202"/>
        <end position="222"/>
    </location>
</feature>
<reference evidence="7" key="1">
    <citation type="journal article" date="2020" name="Cell">
        <title>Large-Scale Comparative Analyses of Tick Genomes Elucidate Their Genetic Diversity and Vector Capacities.</title>
        <authorList>
            <consortium name="Tick Genome and Microbiome Consortium (TIGMIC)"/>
            <person name="Jia N."/>
            <person name="Wang J."/>
            <person name="Shi W."/>
            <person name="Du L."/>
            <person name="Sun Y."/>
            <person name="Zhan W."/>
            <person name="Jiang J.F."/>
            <person name="Wang Q."/>
            <person name="Zhang B."/>
            <person name="Ji P."/>
            <person name="Bell-Sakyi L."/>
            <person name="Cui X.M."/>
            <person name="Yuan T.T."/>
            <person name="Jiang B.G."/>
            <person name="Yang W.F."/>
            <person name="Lam T.T."/>
            <person name="Chang Q.C."/>
            <person name="Ding S.J."/>
            <person name="Wang X.J."/>
            <person name="Zhu J.G."/>
            <person name="Ruan X.D."/>
            <person name="Zhao L."/>
            <person name="Wei J.T."/>
            <person name="Ye R.Z."/>
            <person name="Que T.C."/>
            <person name="Du C.H."/>
            <person name="Zhou Y.H."/>
            <person name="Cheng J.X."/>
            <person name="Dai P.F."/>
            <person name="Guo W.B."/>
            <person name="Han X.H."/>
            <person name="Huang E.J."/>
            <person name="Li L.F."/>
            <person name="Wei W."/>
            <person name="Gao Y.C."/>
            <person name="Liu J.Z."/>
            <person name="Shao H.Z."/>
            <person name="Wang X."/>
            <person name="Wang C.C."/>
            <person name="Yang T.C."/>
            <person name="Huo Q.B."/>
            <person name="Li W."/>
            <person name="Chen H.Y."/>
            <person name="Chen S.E."/>
            <person name="Zhou L.G."/>
            <person name="Ni X.B."/>
            <person name="Tian J.H."/>
            <person name="Sheng Y."/>
            <person name="Liu T."/>
            <person name="Pan Y.S."/>
            <person name="Xia L.Y."/>
            <person name="Li J."/>
            <person name="Zhao F."/>
            <person name="Cao W.C."/>
        </authorList>
    </citation>
    <scope>NUCLEOTIDE SEQUENCE</scope>
    <source>
        <strain evidence="7">Rsan-2018</strain>
    </source>
</reference>
<dbReference type="InterPro" id="IPR002018">
    <property type="entry name" value="CarbesteraseB"/>
</dbReference>
<reference evidence="7" key="2">
    <citation type="submission" date="2021-09" db="EMBL/GenBank/DDBJ databases">
        <authorList>
            <person name="Jia N."/>
            <person name="Wang J."/>
            <person name="Shi W."/>
            <person name="Du L."/>
            <person name="Sun Y."/>
            <person name="Zhan W."/>
            <person name="Jiang J."/>
            <person name="Wang Q."/>
            <person name="Zhang B."/>
            <person name="Ji P."/>
            <person name="Sakyi L.B."/>
            <person name="Cui X."/>
            <person name="Yuan T."/>
            <person name="Jiang B."/>
            <person name="Yang W."/>
            <person name="Lam T.T.-Y."/>
            <person name="Chang Q."/>
            <person name="Ding S."/>
            <person name="Wang X."/>
            <person name="Zhu J."/>
            <person name="Ruan X."/>
            <person name="Zhao L."/>
            <person name="Wei J."/>
            <person name="Que T."/>
            <person name="Du C."/>
            <person name="Cheng J."/>
            <person name="Dai P."/>
            <person name="Han X."/>
            <person name="Huang E."/>
            <person name="Gao Y."/>
            <person name="Liu J."/>
            <person name="Shao H."/>
            <person name="Ye R."/>
            <person name="Li L."/>
            <person name="Wei W."/>
            <person name="Wang X."/>
            <person name="Wang C."/>
            <person name="Huo Q."/>
            <person name="Li W."/>
            <person name="Guo W."/>
            <person name="Chen H."/>
            <person name="Chen S."/>
            <person name="Zhou L."/>
            <person name="Zhou L."/>
            <person name="Ni X."/>
            <person name="Tian J."/>
            <person name="Zhou Y."/>
            <person name="Sheng Y."/>
            <person name="Liu T."/>
            <person name="Pan Y."/>
            <person name="Xia L."/>
            <person name="Li J."/>
            <person name="Zhao F."/>
            <person name="Cao W."/>
        </authorList>
    </citation>
    <scope>NUCLEOTIDE SEQUENCE</scope>
    <source>
        <strain evidence="7">Rsan-2018</strain>
        <tissue evidence="7">Larvae</tissue>
    </source>
</reference>
<proteinExistence type="inferred from homology"/>
<feature type="compositionally biased region" description="Basic and acidic residues" evidence="5">
    <location>
        <begin position="30"/>
        <end position="40"/>
    </location>
</feature>
<sequence length="811" mass="88772">MKKTDALDTSLSTSSYETALTSTSKQRGARAPDKAKDEHSSGGSQQPPTATPSTNADQVAKCPPAVKVPSDEWLPRRLSQLGIPYIPRDGGKAKVKPTSGATPGDRSAESDTELSYDPAVSTGRTDSKVRRPPGKEFASQSEGSSSASATKGRAEKATSRREPEYDRDAAHSEPGQRSPPGPEFQTALQSGATSPFSVHSATSDEKRPHEESEKKDEAEPKIQHSRVAVAPSVARATGIKDKRSPRVNYWMDRPKTKRQAYDFINLKLVGSRSLRSKLVFACVAIGSVMLLGFLSYTVVEHWWNSGRPVVKGLFGSVSGDKLVVSDQGREWTVHVFLGVPFAKAPRGPLRFKPPQPLDSPVGEDQSGSTLDSAIRGPPCPQQDFYLGRQRVDVSNGSEDCLHLNIWSPAQNCSPESGTCVAKTLYDGRYLSALGDLVVVVPNYRVGAMGFLSGPSPNTLPGNVGLHDQRLALSWTLTNIELFGGNASRLVLAGHDAGATSLGYHLFNGDSGFWTRNVARFILQSGGPFHRYKSDGAEGAIRLATSLQCPADLVTEASMRCLQNASADAIARSQMAPRFAPVFKRPPLSRPQIRQAQEKSASSKMTGPQGKEFLLGRVEREGAYPWFLEQQRFGIGDSQQLATRLVGYELLERWQNATRIVLDAATADATYQEAVGDVLESCPMSELAEQLHVWKNRVYAYVLGYRPTYSDWTDETEAVHFEDMELVFGTPLKPEAPSSEIDKQWSRTMIRVWSTFAHTGRTPTLEATKWPEYDTLRHTTMKLGPKEVIGQRDPKWQRCRALRDSGAAPSLP</sequence>
<evidence type="ECO:0000256" key="2">
    <source>
        <dbReference type="ARBA" id="ARBA00022487"/>
    </source>
</evidence>
<keyword evidence="3" id="KW-0378">Hydrolase</keyword>
<evidence type="ECO:0000259" key="6">
    <source>
        <dbReference type="Pfam" id="PF00135"/>
    </source>
</evidence>
<dbReference type="PANTHER" id="PTHR43918">
    <property type="entry name" value="ACETYLCHOLINESTERASE"/>
    <property type="match status" value="1"/>
</dbReference>
<feature type="compositionally biased region" description="Basic and acidic residues" evidence="5">
    <location>
        <begin position="152"/>
        <end position="171"/>
    </location>
</feature>
<feature type="compositionally biased region" description="Polar residues" evidence="5">
    <location>
        <begin position="41"/>
        <end position="57"/>
    </location>
</feature>
<dbReference type="GO" id="GO:0006581">
    <property type="term" value="P:acetylcholine catabolic process"/>
    <property type="evidence" value="ECO:0007669"/>
    <property type="project" value="TreeGrafter"/>
</dbReference>
<dbReference type="PANTHER" id="PTHR43918:SF4">
    <property type="entry name" value="CARBOXYLIC ESTER HYDROLASE"/>
    <property type="match status" value="1"/>
</dbReference>
<feature type="domain" description="Carboxylesterase type B" evidence="6">
    <location>
        <begin position="308"/>
        <end position="787"/>
    </location>
</feature>
<evidence type="ECO:0000256" key="4">
    <source>
        <dbReference type="ARBA" id="ARBA00023180"/>
    </source>
</evidence>
<evidence type="ECO:0000313" key="7">
    <source>
        <dbReference type="EMBL" id="KAH7936070.1"/>
    </source>
</evidence>
<dbReference type="InterPro" id="IPR029058">
    <property type="entry name" value="AB_hydrolase_fold"/>
</dbReference>
<comment type="caution">
    <text evidence="7">The sequence shown here is derived from an EMBL/GenBank/DDBJ whole genome shotgun (WGS) entry which is preliminary data.</text>
</comment>
<dbReference type="VEuPathDB" id="VectorBase:RSAN_049385"/>
<dbReference type="InterPro" id="IPR050654">
    <property type="entry name" value="AChE-related_enzymes"/>
</dbReference>
<feature type="compositionally biased region" description="Low complexity" evidence="5">
    <location>
        <begin position="138"/>
        <end position="149"/>
    </location>
</feature>
<evidence type="ECO:0000256" key="1">
    <source>
        <dbReference type="ARBA" id="ARBA00005964"/>
    </source>
</evidence>
<protein>
    <recommendedName>
        <fullName evidence="6">Carboxylesterase type B domain-containing protein</fullName>
    </recommendedName>
</protein>
<dbReference type="Proteomes" id="UP000821837">
    <property type="component" value="Unassembled WGS sequence"/>
</dbReference>
<feature type="compositionally biased region" description="Low complexity" evidence="5">
    <location>
        <begin position="225"/>
        <end position="234"/>
    </location>
</feature>
<feature type="region of interest" description="Disordered" evidence="5">
    <location>
        <begin position="1"/>
        <end position="234"/>
    </location>
</feature>